<dbReference type="RefSeq" id="WP_140192551.1">
    <property type="nucleotide sequence ID" value="NZ_CP065915.1"/>
</dbReference>
<reference evidence="2 3" key="1">
    <citation type="submission" date="2019-06" db="EMBL/GenBank/DDBJ databases">
        <title>Genome of new Rhodobacteraceae sp. SM1903.</title>
        <authorList>
            <person name="Ren X."/>
        </authorList>
    </citation>
    <scope>NUCLEOTIDE SEQUENCE [LARGE SCALE GENOMIC DNA]</scope>
    <source>
        <strain evidence="2 3">SM1903</strain>
    </source>
</reference>
<dbReference type="Pfam" id="PF20107">
    <property type="entry name" value="DUF6497"/>
    <property type="match status" value="1"/>
</dbReference>
<sequence>MKRVVAALFLLTATEAAAVEIETPSGQTLTLYDVVLEPGGGMARFLFLAPGITMEEGAGVTYTEVQDDFPWLCEEVVLPSLAANEWDAGEAVISMADREVEFGSRDAEAVQFFEVFKIDGATCVWEGF</sequence>
<comment type="caution">
    <text evidence="2">The sequence shown here is derived from an EMBL/GenBank/DDBJ whole genome shotgun (WGS) entry which is preliminary data.</text>
</comment>
<accession>A0A5C5GBE3</accession>
<evidence type="ECO:0000313" key="2">
    <source>
        <dbReference type="EMBL" id="TNY31870.1"/>
    </source>
</evidence>
<dbReference type="AlphaFoldDB" id="A0A5C5GBE3"/>
<evidence type="ECO:0008006" key="4">
    <source>
        <dbReference type="Google" id="ProtNLM"/>
    </source>
</evidence>
<dbReference type="OrthoDB" id="7862028at2"/>
<feature type="signal peptide" evidence="1">
    <location>
        <begin position="1"/>
        <end position="18"/>
    </location>
</feature>
<gene>
    <name evidence="2" type="ORF">FHY64_00770</name>
</gene>
<evidence type="ECO:0000256" key="1">
    <source>
        <dbReference type="SAM" id="SignalP"/>
    </source>
</evidence>
<dbReference type="EMBL" id="VFFF01000001">
    <property type="protein sequence ID" value="TNY31870.1"/>
    <property type="molecule type" value="Genomic_DNA"/>
</dbReference>
<proteinExistence type="predicted"/>
<organism evidence="2 3">
    <name type="scientific">Pelagovum pacificum</name>
    <dbReference type="NCBI Taxonomy" id="2588711"/>
    <lineage>
        <taxon>Bacteria</taxon>
        <taxon>Pseudomonadati</taxon>
        <taxon>Pseudomonadota</taxon>
        <taxon>Alphaproteobacteria</taxon>
        <taxon>Rhodobacterales</taxon>
        <taxon>Paracoccaceae</taxon>
        <taxon>Pelagovum</taxon>
    </lineage>
</organism>
<name>A0A5C5GBE3_9RHOB</name>
<keyword evidence="1" id="KW-0732">Signal</keyword>
<dbReference type="Proteomes" id="UP000314011">
    <property type="component" value="Unassembled WGS sequence"/>
</dbReference>
<dbReference type="InterPro" id="IPR045467">
    <property type="entry name" value="DUF6497"/>
</dbReference>
<keyword evidence="3" id="KW-1185">Reference proteome</keyword>
<feature type="chain" id="PRO_5022818128" description="Acetolactate synthase" evidence="1">
    <location>
        <begin position="19"/>
        <end position="128"/>
    </location>
</feature>
<protein>
    <recommendedName>
        <fullName evidence="4">Acetolactate synthase</fullName>
    </recommendedName>
</protein>
<evidence type="ECO:0000313" key="3">
    <source>
        <dbReference type="Proteomes" id="UP000314011"/>
    </source>
</evidence>